<dbReference type="GO" id="GO:0016688">
    <property type="term" value="F:L-ascorbate peroxidase activity"/>
    <property type="evidence" value="ECO:0007669"/>
    <property type="project" value="UniProtKB-EC"/>
</dbReference>
<name>A0A3R7KE98_TRYRA</name>
<evidence type="ECO:0000313" key="1">
    <source>
        <dbReference type="EMBL" id="RNE98742.1"/>
    </source>
</evidence>
<dbReference type="EC" id="1.11.1.7" evidence="1"/>
<dbReference type="EMBL" id="MKGL01000438">
    <property type="protein sequence ID" value="RNE98742.1"/>
    <property type="molecule type" value="Genomic_DNA"/>
</dbReference>
<sequence>MAPTTRGMIKHEIRWNHSNKYPSMLYADSWSLAAARDAWVSRTTVFVAPLDVFLTRPEHRIMCAMSFHVVALMMRLLRWSGLAPVVSVIWEHWLRGFVDTRQVRLWPLLFHGTSR</sequence>
<accession>A0A3R7KE98</accession>
<reference evidence="1 2" key="1">
    <citation type="journal article" date="2018" name="BMC Genomics">
        <title>Genomic comparison of Trypanosoma conorhini and Trypanosoma rangeli to Trypanosoma cruzi strains of high and low virulence.</title>
        <authorList>
            <person name="Bradwell K.R."/>
            <person name="Koparde V.N."/>
            <person name="Matveyev A.V."/>
            <person name="Serrano M.G."/>
            <person name="Alves J.M."/>
            <person name="Parikh H."/>
            <person name="Huang B."/>
            <person name="Lee V."/>
            <person name="Espinosa-Alvarez O."/>
            <person name="Ortiz P.A."/>
            <person name="Costa-Martins A.G."/>
            <person name="Teixeira M.M."/>
            <person name="Buck G.A."/>
        </authorList>
    </citation>
    <scope>NUCLEOTIDE SEQUENCE [LARGE SCALE GENOMIC DNA]</scope>
    <source>
        <strain evidence="1 2">AM80</strain>
    </source>
</reference>
<dbReference type="Proteomes" id="UP000283634">
    <property type="component" value="Unassembled WGS sequence"/>
</dbReference>
<evidence type="ECO:0000313" key="2">
    <source>
        <dbReference type="Proteomes" id="UP000283634"/>
    </source>
</evidence>
<dbReference type="GO" id="GO:0140825">
    <property type="term" value="F:lactoperoxidase activity"/>
    <property type="evidence" value="ECO:0007669"/>
    <property type="project" value="UniProtKB-EC"/>
</dbReference>
<dbReference type="AlphaFoldDB" id="A0A3R7KE98"/>
<keyword evidence="1" id="KW-0560">Oxidoreductase</keyword>
<comment type="caution">
    <text evidence="1">The sequence shown here is derived from an EMBL/GenBank/DDBJ whole genome shotgun (WGS) entry which is preliminary data.</text>
</comment>
<proteinExistence type="predicted"/>
<dbReference type="GeneID" id="40332527"/>
<organism evidence="1 2">
    <name type="scientific">Trypanosoma rangeli</name>
    <dbReference type="NCBI Taxonomy" id="5698"/>
    <lineage>
        <taxon>Eukaryota</taxon>
        <taxon>Discoba</taxon>
        <taxon>Euglenozoa</taxon>
        <taxon>Kinetoplastea</taxon>
        <taxon>Metakinetoplastina</taxon>
        <taxon>Trypanosomatida</taxon>
        <taxon>Trypanosomatidae</taxon>
        <taxon>Trypanosoma</taxon>
        <taxon>Herpetosoma</taxon>
    </lineage>
</organism>
<protein>
    <submittedName>
        <fullName evidence="1">L-ascorbate peroxidase/peroxidase</fullName>
        <ecNumber evidence="1">1.11.1.11</ecNumber>
        <ecNumber evidence="1">1.11.1.7</ecNumber>
    </submittedName>
</protein>
<keyword evidence="2" id="KW-1185">Reference proteome</keyword>
<gene>
    <name evidence="1" type="ORF">TraAM80_08594</name>
</gene>
<dbReference type="EC" id="1.11.1.11" evidence="1"/>
<dbReference type="RefSeq" id="XP_029234806.1">
    <property type="nucleotide sequence ID" value="XM_029385337.1"/>
</dbReference>
<keyword evidence="1" id="KW-0575">Peroxidase</keyword>